<dbReference type="GO" id="GO:0007165">
    <property type="term" value="P:signal transduction"/>
    <property type="evidence" value="ECO:0007669"/>
    <property type="project" value="InterPro"/>
</dbReference>
<accession>A0A2V2N1J2</accession>
<dbReference type="PANTHER" id="PTHR22617:SF23">
    <property type="entry name" value="CHEMOTAXIS PROTEIN CHEW"/>
    <property type="match status" value="1"/>
</dbReference>
<name>A0A2V2N1J2_9EURY</name>
<dbReference type="Gene3D" id="2.40.50.180">
    <property type="entry name" value="CheA-289, Domain 4"/>
    <property type="match status" value="1"/>
</dbReference>
<evidence type="ECO:0000313" key="2">
    <source>
        <dbReference type="EMBL" id="PWR73649.1"/>
    </source>
</evidence>
<feature type="domain" description="CheW-like" evidence="1">
    <location>
        <begin position="38"/>
        <end position="188"/>
    </location>
</feature>
<dbReference type="GO" id="GO:0006935">
    <property type="term" value="P:chemotaxis"/>
    <property type="evidence" value="ECO:0007669"/>
    <property type="project" value="InterPro"/>
</dbReference>
<dbReference type="EMBL" id="QGMZ01000018">
    <property type="protein sequence ID" value="PWR73649.1"/>
    <property type="molecule type" value="Genomic_DNA"/>
</dbReference>
<dbReference type="SUPFAM" id="SSF50341">
    <property type="entry name" value="CheW-like"/>
    <property type="match status" value="1"/>
</dbReference>
<reference evidence="2 3" key="1">
    <citation type="submission" date="2018-05" db="EMBL/GenBank/DDBJ databases">
        <title>Draft genome of Methanospirillum stamsii Pt1.</title>
        <authorList>
            <person name="Dueholm M.S."/>
            <person name="Nielsen P.H."/>
            <person name="Bakmann L.F."/>
            <person name="Otzen D.E."/>
        </authorList>
    </citation>
    <scope>NUCLEOTIDE SEQUENCE [LARGE SCALE GENOMIC DNA]</scope>
    <source>
        <strain evidence="2 3">Pt1</strain>
    </source>
</reference>
<dbReference type="PANTHER" id="PTHR22617">
    <property type="entry name" value="CHEMOTAXIS SENSOR HISTIDINE KINASE-RELATED"/>
    <property type="match status" value="1"/>
</dbReference>
<comment type="caution">
    <text evidence="2">The sequence shown here is derived from an EMBL/GenBank/DDBJ whole genome shotgun (WGS) entry which is preliminary data.</text>
</comment>
<dbReference type="OrthoDB" id="115049at2157"/>
<dbReference type="Gene3D" id="2.30.30.40">
    <property type="entry name" value="SH3 Domains"/>
    <property type="match status" value="1"/>
</dbReference>
<dbReference type="InterPro" id="IPR002545">
    <property type="entry name" value="CheW-lke_dom"/>
</dbReference>
<dbReference type="AlphaFoldDB" id="A0A2V2N1J2"/>
<dbReference type="InterPro" id="IPR039315">
    <property type="entry name" value="CheW"/>
</dbReference>
<evidence type="ECO:0000313" key="3">
    <source>
        <dbReference type="Proteomes" id="UP000245934"/>
    </source>
</evidence>
<dbReference type="InterPro" id="IPR036061">
    <property type="entry name" value="CheW-like_dom_sf"/>
</dbReference>
<dbReference type="GeneID" id="97608882"/>
<keyword evidence="3" id="KW-1185">Reference proteome</keyword>
<sequence length="190" mass="21436">MGTFLVDYQNQEETKEEKFEETLQAAKKIRASSKGAGNLQVVEFILGNELFAIDLFDTREVINYTDITPLPNTPSFIKGIIDLRGIITTIIDLKEMMNITIEAEGKKKSRIIVLDANVSEKMIGVLVDDVLAVSTYTDNDIDKESHASKTSDRDILGIIRKKVKSEGREKSDLIIWLDIKTMIQKVEQDL</sequence>
<dbReference type="GO" id="GO:0005829">
    <property type="term" value="C:cytosol"/>
    <property type="evidence" value="ECO:0007669"/>
    <property type="project" value="TreeGrafter"/>
</dbReference>
<evidence type="ECO:0000259" key="1">
    <source>
        <dbReference type="PROSITE" id="PS50851"/>
    </source>
</evidence>
<dbReference type="RefSeq" id="WP_109941061.1">
    <property type="nucleotide sequence ID" value="NZ_CP176366.1"/>
</dbReference>
<organism evidence="2 3">
    <name type="scientific">Methanospirillum stamsii</name>
    <dbReference type="NCBI Taxonomy" id="1277351"/>
    <lineage>
        <taxon>Archaea</taxon>
        <taxon>Methanobacteriati</taxon>
        <taxon>Methanobacteriota</taxon>
        <taxon>Stenosarchaea group</taxon>
        <taxon>Methanomicrobia</taxon>
        <taxon>Methanomicrobiales</taxon>
        <taxon>Methanospirillaceae</taxon>
        <taxon>Methanospirillum</taxon>
    </lineage>
</organism>
<proteinExistence type="predicted"/>
<gene>
    <name evidence="2" type="ORF">DLD82_09195</name>
</gene>
<dbReference type="SMART" id="SM00260">
    <property type="entry name" value="CheW"/>
    <property type="match status" value="1"/>
</dbReference>
<dbReference type="Proteomes" id="UP000245934">
    <property type="component" value="Unassembled WGS sequence"/>
</dbReference>
<dbReference type="Pfam" id="PF01584">
    <property type="entry name" value="CheW"/>
    <property type="match status" value="1"/>
</dbReference>
<protein>
    <submittedName>
        <fullName evidence="2">Chemotaxis protein CheW</fullName>
    </submittedName>
</protein>
<dbReference type="PROSITE" id="PS50851">
    <property type="entry name" value="CHEW"/>
    <property type="match status" value="1"/>
</dbReference>